<dbReference type="InterPro" id="IPR049244">
    <property type="entry name" value="DUF6879"/>
</dbReference>
<accession>A0A372ZSH5</accession>
<reference evidence="2 3" key="1">
    <citation type="submission" date="2018-08" db="EMBL/GenBank/DDBJ databases">
        <title>Diversity &amp; Physiological Properties of Lignin-Decomposing Actinobacteria from Soil.</title>
        <authorList>
            <person name="Roh S.G."/>
            <person name="Kim S.B."/>
        </authorList>
    </citation>
    <scope>NUCLEOTIDE SEQUENCE [LARGE SCALE GENOMIC DNA]</scope>
    <source>
        <strain evidence="2 3">MMS17-GH009</strain>
    </source>
</reference>
<keyword evidence="3" id="KW-1185">Reference proteome</keyword>
<protein>
    <recommendedName>
        <fullName evidence="1">DUF6879 domain-containing protein</fullName>
    </recommendedName>
</protein>
<dbReference type="AlphaFoldDB" id="A0A372ZSH5"/>
<evidence type="ECO:0000259" key="1">
    <source>
        <dbReference type="Pfam" id="PF21806"/>
    </source>
</evidence>
<proteinExistence type="predicted"/>
<comment type="caution">
    <text evidence="2">The sequence shown here is derived from an EMBL/GenBank/DDBJ whole genome shotgun (WGS) entry which is preliminary data.</text>
</comment>
<name>A0A372ZSH5_9ACTN</name>
<dbReference type="Pfam" id="PF21806">
    <property type="entry name" value="DUF6879"/>
    <property type="match status" value="1"/>
</dbReference>
<gene>
    <name evidence="2" type="ORF">DR950_10580</name>
</gene>
<evidence type="ECO:0000313" key="3">
    <source>
        <dbReference type="Proteomes" id="UP000263377"/>
    </source>
</evidence>
<dbReference type="RefSeq" id="WP_117486828.1">
    <property type="nucleotide sequence ID" value="NZ_QVIG01000001.1"/>
</dbReference>
<dbReference type="Proteomes" id="UP000263377">
    <property type="component" value="Unassembled WGS sequence"/>
</dbReference>
<feature type="domain" description="DUF6879" evidence="1">
    <location>
        <begin position="36"/>
        <end position="194"/>
    </location>
</feature>
<sequence length="208" mass="24564">MPDRNAPELRPEWGELLARDDYKRDFRERDALIRGRDSWKLERRQYFEEQGSPSWEAARRGDWGEALRLLEDRRPALLAIGREDAARRSFFHRVRVVERPWTDYLRWQLHSLRIRAECGERVRMVDAAELADSEEFGQLPEIVVLGGHTLYQVRYSEAGIPAGAIRYTDPDLVLRWEGYLADLHRVGEDVLAYFEREAVHGRRWFGGR</sequence>
<dbReference type="EMBL" id="QVIG01000001">
    <property type="protein sequence ID" value="RGD58177.1"/>
    <property type="molecule type" value="Genomic_DNA"/>
</dbReference>
<organism evidence="2 3">
    <name type="scientific">Kitasatospora xanthocidica</name>
    <dbReference type="NCBI Taxonomy" id="83382"/>
    <lineage>
        <taxon>Bacteria</taxon>
        <taxon>Bacillati</taxon>
        <taxon>Actinomycetota</taxon>
        <taxon>Actinomycetes</taxon>
        <taxon>Kitasatosporales</taxon>
        <taxon>Streptomycetaceae</taxon>
        <taxon>Kitasatospora</taxon>
    </lineage>
</organism>
<evidence type="ECO:0000313" key="2">
    <source>
        <dbReference type="EMBL" id="RGD58177.1"/>
    </source>
</evidence>